<feature type="region of interest" description="Disordered" evidence="1">
    <location>
        <begin position="1153"/>
        <end position="1216"/>
    </location>
</feature>
<proteinExistence type="predicted"/>
<accession>A0A9W7FV89</accession>
<keyword evidence="2" id="KW-0732">Signal</keyword>
<dbReference type="OrthoDB" id="207300at2759"/>
<evidence type="ECO:0000313" key="4">
    <source>
        <dbReference type="Proteomes" id="UP001165122"/>
    </source>
</evidence>
<organism evidence="3 4">
    <name type="scientific">Triparma laevis f. longispina</name>
    <dbReference type="NCBI Taxonomy" id="1714387"/>
    <lineage>
        <taxon>Eukaryota</taxon>
        <taxon>Sar</taxon>
        <taxon>Stramenopiles</taxon>
        <taxon>Ochrophyta</taxon>
        <taxon>Bolidophyceae</taxon>
        <taxon>Parmales</taxon>
        <taxon>Triparmaceae</taxon>
        <taxon>Triparma</taxon>
    </lineage>
</organism>
<feature type="signal peptide" evidence="2">
    <location>
        <begin position="1"/>
        <end position="20"/>
    </location>
</feature>
<comment type="caution">
    <text evidence="3">The sequence shown here is derived from an EMBL/GenBank/DDBJ whole genome shotgun (WGS) entry which is preliminary data.</text>
</comment>
<evidence type="ECO:0000313" key="3">
    <source>
        <dbReference type="EMBL" id="GMI18610.1"/>
    </source>
</evidence>
<feature type="chain" id="PRO_5040991789" evidence="2">
    <location>
        <begin position="21"/>
        <end position="1512"/>
    </location>
</feature>
<evidence type="ECO:0000256" key="1">
    <source>
        <dbReference type="SAM" id="MobiDB-lite"/>
    </source>
</evidence>
<protein>
    <submittedName>
        <fullName evidence="3">Uncharacterized protein</fullName>
    </submittedName>
</protein>
<name>A0A9W7FV89_9STRA</name>
<evidence type="ECO:0000256" key="2">
    <source>
        <dbReference type="SAM" id="SignalP"/>
    </source>
</evidence>
<feature type="compositionally biased region" description="Low complexity" evidence="1">
    <location>
        <begin position="1153"/>
        <end position="1210"/>
    </location>
</feature>
<keyword evidence="4" id="KW-1185">Reference proteome</keyword>
<dbReference type="Proteomes" id="UP001165122">
    <property type="component" value="Unassembled WGS sequence"/>
</dbReference>
<dbReference type="EMBL" id="BRXW01000339">
    <property type="protein sequence ID" value="GMI18610.1"/>
    <property type="molecule type" value="Genomic_DNA"/>
</dbReference>
<reference evidence="4" key="1">
    <citation type="journal article" date="2023" name="Commun. Biol.">
        <title>Genome analysis of Parmales, the sister group of diatoms, reveals the evolutionary specialization of diatoms from phago-mixotrophs to photoautotrophs.</title>
        <authorList>
            <person name="Ban H."/>
            <person name="Sato S."/>
            <person name="Yoshikawa S."/>
            <person name="Yamada K."/>
            <person name="Nakamura Y."/>
            <person name="Ichinomiya M."/>
            <person name="Sato N."/>
            <person name="Blanc-Mathieu R."/>
            <person name="Endo H."/>
            <person name="Kuwata A."/>
            <person name="Ogata H."/>
        </authorList>
    </citation>
    <scope>NUCLEOTIDE SEQUENCE [LARGE SCALE GENOMIC DNA]</scope>
    <source>
        <strain evidence="4">NIES 3700</strain>
    </source>
</reference>
<gene>
    <name evidence="3" type="ORF">TrLO_g13440</name>
</gene>
<dbReference type="Gene3D" id="2.80.10.50">
    <property type="match status" value="1"/>
</dbReference>
<sequence>MHFSAPALLILSSFFASSLSFPILPTADHIVKHGWPNGPSTSAKLGGGWPTFGEGSGVPLILRHAQGHCVTSSLTIAQVYDYNAAAKFQLRETDNAIVSENKQLCKVSTANAVSLSPSCGDAWTFLSNGSVQHQESGLCLTPSDTSSAFGRDDTTDLILSSSCAGEWKFEFWDEPLQPPGFKNGFTLSGSASSQAMSGSTPRFSVVIKNEDGVSEGFRETLSGPDGTIYNVQAIRSSDGQVFQHVLNSIEHIAWGVRMFIRPHAASGDGEYEDITSDWNAFFSNGDVITFQKDASGGGSECTPTDTARYTGYDSGGSFCVKTSGALDENPHVVIYSGKIGTVLDLSGGSLVKQIGSTESIAEPKILAQVYANLPSASLDITAELSCNGNAAETFALSSSSAQLGLVRAGHTVTQVTATNLNWLSVSSGAPICTPSPDPSNANCADSFGEGLNNPCPETYPTCVGFVSGSSWGKCELQCSDDQFWLEVDVWPDSVGFLLKGVGGFDTCTGTVTVGLNDGDGNSIATGSGDVGNLEVGLRFENDGAGGIGVKDAAGSSVTVTSSNGGVLYQPQSGDWMVEVPSSAPRCSYTDCGDKFFKVPVTLSNAGDEEQSVRVVLSRRFPIRAGSLSQPSGPGAEITGLSIMLLDENGMPSGIPVQISKNWHSGSDAAYWAGFDGSWWSGNAFFVLPGNSGDVELTFALSYEKFGGVSAWSHAQLSIVGYSDRWLWEESALGTGGENICFDPLGSHTRAPVTDIRVKLFDGAWKENVGGADFSLLYFDESGAMVYPKELDPMIWSNGPCLSNASYFSVSDDAKMKSEVEVSGARTDDFVRVFFRIRHEAVTNVGFSRLSFFQLASENYNYNNLFTEYVFGSGETKGEVVTRSCGGGTSKASSNMYYDGGIYRQEMQGEGPWWISMGGNVNDVAYADNKMVVGDRGLVVRKFSGRMGGVDIDTPSVSVLCDKIEFGPDASVTELSAGDFWEAEFELLVLPREEDYETARTNSGSSTLERLVDMSPWERVRAQATGGELGVSAGEGVVVESHYPIRVKGGSEGQVRFDTTAISPSCGYVPIVIGGLETHALSDGVGLWWKPQADEGGAGTWTQANSQATLGETSNYYQVNWVRETGTYEIVFNVEVVEPMSFNFGSDPGTWTVSPTVSPTTSAPTTSSPTSAPTTLTPTSPPTTLMPTSLPTISTSLPTSSPTISTSSPTSSPTPPLSPCTYNKCCHPTSCVKREAYTGEDCTLMACTEIWMEGTVTKCELEENKCVGYTPGNDGILVPVSTSGEITAVFEASISIPNLPELPEEVEKLEKIVEVLAAVIKSAIGGGGSTIVVIISIGGVEVGGGRRLGVGGDGEIVFEVTKVIGCEESNCLDVSENDAEEIVQGNIDSSLGSDCRAKCFDELLKNEVETGDLGVEESNWLNEVEEADKEVGEINAKEIVRPSVDLHNQKITHATCMEEDWWKCALPAGLFLIGLGVCFCACCRKGGKEKVGMKNKDNPSWGSWMIKNENDML</sequence>